<dbReference type="Proteomes" id="UP000792457">
    <property type="component" value="Unassembled WGS sequence"/>
</dbReference>
<dbReference type="CDD" id="cd10910">
    <property type="entry name" value="PIN_limkain_b1_N_like"/>
    <property type="match status" value="1"/>
</dbReference>
<dbReference type="OrthoDB" id="549353at2759"/>
<accession>A0A8K0KN38</accession>
<evidence type="ECO:0000256" key="8">
    <source>
        <dbReference type="ARBA" id="ARBA00030116"/>
    </source>
</evidence>
<keyword evidence="13" id="KW-1185">Reference proteome</keyword>
<dbReference type="GO" id="GO:0010468">
    <property type="term" value="P:regulation of gene expression"/>
    <property type="evidence" value="ECO:0007669"/>
    <property type="project" value="InterPro"/>
</dbReference>
<reference evidence="12" key="1">
    <citation type="submission" date="2013-04" db="EMBL/GenBank/DDBJ databases">
        <authorList>
            <person name="Qu J."/>
            <person name="Murali S.C."/>
            <person name="Bandaranaike D."/>
            <person name="Bellair M."/>
            <person name="Blankenburg K."/>
            <person name="Chao H."/>
            <person name="Dinh H."/>
            <person name="Doddapaneni H."/>
            <person name="Downs B."/>
            <person name="Dugan-Rocha S."/>
            <person name="Elkadiri S."/>
            <person name="Gnanaolivu R.D."/>
            <person name="Hernandez B."/>
            <person name="Javaid M."/>
            <person name="Jayaseelan J.C."/>
            <person name="Lee S."/>
            <person name="Li M."/>
            <person name="Ming W."/>
            <person name="Munidasa M."/>
            <person name="Muniz J."/>
            <person name="Nguyen L."/>
            <person name="Ongeri F."/>
            <person name="Osuji N."/>
            <person name="Pu L.-L."/>
            <person name="Puazo M."/>
            <person name="Qu C."/>
            <person name="Quiroz J."/>
            <person name="Raj R."/>
            <person name="Weissenberger G."/>
            <person name="Xin Y."/>
            <person name="Zou X."/>
            <person name="Han Y."/>
            <person name="Richards S."/>
            <person name="Worley K."/>
            <person name="Muzny D."/>
            <person name="Gibbs R."/>
        </authorList>
    </citation>
    <scope>NUCLEOTIDE SEQUENCE</scope>
    <source>
        <strain evidence="12">Sampled in the wild</strain>
    </source>
</reference>
<dbReference type="SUPFAM" id="SSF54928">
    <property type="entry name" value="RNA-binding domain, RBD"/>
    <property type="match status" value="1"/>
</dbReference>
<dbReference type="InterPro" id="IPR035979">
    <property type="entry name" value="RBD_domain_sf"/>
</dbReference>
<keyword evidence="3" id="KW-0677">Repeat</keyword>
<sequence length="368" mass="41025">MSNSIEIFKKPKPVTRKVNNPCHEEDERVRMGSGLLFTPHAANATFRCLSASPFSKSDKDSETSGSQVDDEDCGLVMSFTPSSPVCVPWYRYHNFQGNCSPVALRSLPRFLPPIGVFWDIENCQVPKGRSAMAVAQAIRDRFFTGYREAEFLVVCDVKKENSQVIQELNDAQVNLIHVSATCKNAADEKLRQAIRRFADIHGSPASIILISGDINFAADICDLRHRKKIHVILLHKVNTSEALILCASENYSFTHIVESLPPRTQTKHSNQPVEIVISNLPEDKDQSRVKYRLKQLSDNCGGRVGSIHKNSATIRFSSMENANRAKKRMDGEDVFGNKISAGNPLRVEERKEESPLKSSSGESHKSVA</sequence>
<keyword evidence="7" id="KW-0469">Meiosis</keyword>
<dbReference type="GO" id="GO:0005777">
    <property type="term" value="C:peroxisome"/>
    <property type="evidence" value="ECO:0007669"/>
    <property type="project" value="UniProtKB-SubCell"/>
</dbReference>
<dbReference type="InterPro" id="IPR024768">
    <property type="entry name" value="Marf1"/>
</dbReference>
<reference evidence="12" key="2">
    <citation type="submission" date="2017-10" db="EMBL/GenBank/DDBJ databases">
        <title>Ladona fulva Genome sequencing and assembly.</title>
        <authorList>
            <person name="Murali S."/>
            <person name="Richards S."/>
            <person name="Bandaranaike D."/>
            <person name="Bellair M."/>
            <person name="Blankenburg K."/>
            <person name="Chao H."/>
            <person name="Dinh H."/>
            <person name="Doddapaneni H."/>
            <person name="Dugan-Rocha S."/>
            <person name="Elkadiri S."/>
            <person name="Gnanaolivu R."/>
            <person name="Hernandez B."/>
            <person name="Skinner E."/>
            <person name="Javaid M."/>
            <person name="Lee S."/>
            <person name="Li M."/>
            <person name="Ming W."/>
            <person name="Munidasa M."/>
            <person name="Muniz J."/>
            <person name="Nguyen L."/>
            <person name="Hughes D."/>
            <person name="Osuji N."/>
            <person name="Pu L.-L."/>
            <person name="Puazo M."/>
            <person name="Qu C."/>
            <person name="Quiroz J."/>
            <person name="Raj R."/>
            <person name="Weissenberger G."/>
            <person name="Xin Y."/>
            <person name="Zou X."/>
            <person name="Han Y."/>
            <person name="Worley K."/>
            <person name="Muzny D."/>
            <person name="Gibbs R."/>
        </authorList>
    </citation>
    <scope>NUCLEOTIDE SEQUENCE</scope>
    <source>
        <strain evidence="12">Sampled in the wild</strain>
    </source>
</reference>
<evidence type="ECO:0000256" key="6">
    <source>
        <dbReference type="ARBA" id="ARBA00023140"/>
    </source>
</evidence>
<feature type="compositionally biased region" description="Basic and acidic residues" evidence="10">
    <location>
        <begin position="346"/>
        <end position="355"/>
    </location>
</feature>
<dbReference type="GO" id="GO:0048477">
    <property type="term" value="P:oogenesis"/>
    <property type="evidence" value="ECO:0007669"/>
    <property type="project" value="UniProtKB-KW"/>
</dbReference>
<evidence type="ECO:0000256" key="10">
    <source>
        <dbReference type="SAM" id="MobiDB-lite"/>
    </source>
</evidence>
<keyword evidence="4 9" id="KW-0694">RNA-binding</keyword>
<evidence type="ECO:0000256" key="9">
    <source>
        <dbReference type="PROSITE-ProRule" id="PRU00176"/>
    </source>
</evidence>
<feature type="domain" description="RRM" evidence="11">
    <location>
        <begin position="273"/>
        <end position="352"/>
    </location>
</feature>
<dbReference type="InterPro" id="IPR000504">
    <property type="entry name" value="RRM_dom"/>
</dbReference>
<evidence type="ECO:0000256" key="1">
    <source>
        <dbReference type="ARBA" id="ARBA00004275"/>
    </source>
</evidence>
<evidence type="ECO:0000256" key="4">
    <source>
        <dbReference type="ARBA" id="ARBA00022884"/>
    </source>
</evidence>
<evidence type="ECO:0000256" key="2">
    <source>
        <dbReference type="ARBA" id="ARBA00022152"/>
    </source>
</evidence>
<comment type="subcellular location">
    <subcellularLocation>
        <location evidence="1">Peroxisome</location>
    </subcellularLocation>
</comment>
<dbReference type="Pfam" id="PF11608">
    <property type="entry name" value="RRM_MARF1"/>
    <property type="match status" value="1"/>
</dbReference>
<dbReference type="InterPro" id="IPR034189">
    <property type="entry name" value="MARF1_RRM1"/>
</dbReference>
<evidence type="ECO:0000256" key="5">
    <source>
        <dbReference type="ARBA" id="ARBA00022943"/>
    </source>
</evidence>
<evidence type="ECO:0000256" key="3">
    <source>
        <dbReference type="ARBA" id="ARBA00022737"/>
    </source>
</evidence>
<dbReference type="GO" id="GO:0003723">
    <property type="term" value="F:RNA binding"/>
    <property type="evidence" value="ECO:0007669"/>
    <property type="project" value="UniProtKB-UniRule"/>
</dbReference>
<dbReference type="GO" id="GO:1905762">
    <property type="term" value="F:CCR4-NOT complex binding"/>
    <property type="evidence" value="ECO:0007669"/>
    <property type="project" value="TreeGrafter"/>
</dbReference>
<evidence type="ECO:0000313" key="12">
    <source>
        <dbReference type="EMBL" id="KAG8237329.1"/>
    </source>
</evidence>
<dbReference type="AlphaFoldDB" id="A0A8K0KN38"/>
<keyword evidence="5" id="KW-0896">Oogenesis</keyword>
<dbReference type="PANTHER" id="PTHR14379">
    <property type="entry name" value="LIMKAIN B LKAP"/>
    <property type="match status" value="1"/>
</dbReference>
<keyword evidence="6" id="KW-0576">Peroxisome</keyword>
<evidence type="ECO:0000313" key="13">
    <source>
        <dbReference type="Proteomes" id="UP000792457"/>
    </source>
</evidence>
<feature type="region of interest" description="Disordered" evidence="10">
    <location>
        <begin position="323"/>
        <end position="368"/>
    </location>
</feature>
<protein>
    <recommendedName>
        <fullName evidence="2">Meiosis regulator and mRNA stability factor 1</fullName>
    </recommendedName>
    <alternativeName>
        <fullName evidence="8">Limkain-b1</fullName>
    </alternativeName>
</protein>
<keyword evidence="5" id="KW-0221">Differentiation</keyword>
<name>A0A8K0KN38_LADFU</name>
<dbReference type="Gene3D" id="3.30.70.330">
    <property type="match status" value="1"/>
</dbReference>
<dbReference type="GO" id="GO:0051321">
    <property type="term" value="P:meiotic cell cycle"/>
    <property type="evidence" value="ECO:0007669"/>
    <property type="project" value="UniProtKB-KW"/>
</dbReference>
<evidence type="ECO:0000256" key="7">
    <source>
        <dbReference type="ARBA" id="ARBA00023254"/>
    </source>
</evidence>
<gene>
    <name evidence="12" type="ORF">J437_LFUL016344</name>
</gene>
<dbReference type="PANTHER" id="PTHR14379:SF3">
    <property type="entry name" value="MEIOSIS REGULATOR AND MRNA STABILITY FACTOR 1"/>
    <property type="match status" value="1"/>
</dbReference>
<dbReference type="InterPro" id="IPR021139">
    <property type="entry name" value="NYN"/>
</dbReference>
<dbReference type="GO" id="GO:0004540">
    <property type="term" value="F:RNA nuclease activity"/>
    <property type="evidence" value="ECO:0007669"/>
    <property type="project" value="InterPro"/>
</dbReference>
<comment type="caution">
    <text evidence="12">The sequence shown here is derived from an EMBL/GenBank/DDBJ whole genome shotgun (WGS) entry which is preliminary data.</text>
</comment>
<dbReference type="Pfam" id="PF01936">
    <property type="entry name" value="NYN"/>
    <property type="match status" value="1"/>
</dbReference>
<organism evidence="12 13">
    <name type="scientific">Ladona fulva</name>
    <name type="common">Scarce chaser dragonfly</name>
    <name type="synonym">Libellula fulva</name>
    <dbReference type="NCBI Taxonomy" id="123851"/>
    <lineage>
        <taxon>Eukaryota</taxon>
        <taxon>Metazoa</taxon>
        <taxon>Ecdysozoa</taxon>
        <taxon>Arthropoda</taxon>
        <taxon>Hexapoda</taxon>
        <taxon>Insecta</taxon>
        <taxon>Pterygota</taxon>
        <taxon>Palaeoptera</taxon>
        <taxon>Odonata</taxon>
        <taxon>Epiprocta</taxon>
        <taxon>Anisoptera</taxon>
        <taxon>Libelluloidea</taxon>
        <taxon>Libellulidae</taxon>
        <taxon>Ladona</taxon>
    </lineage>
</organism>
<dbReference type="PROSITE" id="PS50102">
    <property type="entry name" value="RRM"/>
    <property type="match status" value="1"/>
</dbReference>
<proteinExistence type="predicted"/>
<dbReference type="InterPro" id="IPR012677">
    <property type="entry name" value="Nucleotide-bd_a/b_plait_sf"/>
</dbReference>
<dbReference type="EMBL" id="KZ309153">
    <property type="protein sequence ID" value="KAG8237329.1"/>
    <property type="molecule type" value="Genomic_DNA"/>
</dbReference>
<evidence type="ECO:0000259" key="11">
    <source>
        <dbReference type="PROSITE" id="PS50102"/>
    </source>
</evidence>